<dbReference type="InterPro" id="IPR009057">
    <property type="entry name" value="Homeodomain-like_sf"/>
</dbReference>
<keyword evidence="3" id="KW-1185">Reference proteome</keyword>
<dbReference type="InterPro" id="IPR047640">
    <property type="entry name" value="RpiR-like"/>
</dbReference>
<evidence type="ECO:0000259" key="1">
    <source>
        <dbReference type="PROSITE" id="PS51071"/>
    </source>
</evidence>
<feature type="domain" description="HTH rpiR-type" evidence="1">
    <location>
        <begin position="1"/>
        <end position="77"/>
    </location>
</feature>
<dbReference type="Gene3D" id="3.40.50.10490">
    <property type="entry name" value="Glucose-6-phosphate isomerase like protein, domain 1"/>
    <property type="match status" value="1"/>
</dbReference>
<dbReference type="EMBL" id="BAAAQT010000008">
    <property type="protein sequence ID" value="GAA2175933.1"/>
    <property type="molecule type" value="Genomic_DNA"/>
</dbReference>
<comment type="caution">
    <text evidence="2">The sequence shown here is derived from an EMBL/GenBank/DDBJ whole genome shotgun (WGS) entry which is preliminary data.</text>
</comment>
<evidence type="ECO:0000313" key="2">
    <source>
        <dbReference type="EMBL" id="GAA2175933.1"/>
    </source>
</evidence>
<dbReference type="InterPro" id="IPR046348">
    <property type="entry name" value="SIS_dom_sf"/>
</dbReference>
<dbReference type="SUPFAM" id="SSF53697">
    <property type="entry name" value="SIS domain"/>
    <property type="match status" value="1"/>
</dbReference>
<dbReference type="Gene3D" id="1.10.10.10">
    <property type="entry name" value="Winged helix-like DNA-binding domain superfamily/Winged helix DNA-binding domain"/>
    <property type="match status" value="1"/>
</dbReference>
<dbReference type="Proteomes" id="UP001501599">
    <property type="component" value="Unassembled WGS sequence"/>
</dbReference>
<dbReference type="PANTHER" id="PTHR30514">
    <property type="entry name" value="GLUCOKINASE"/>
    <property type="match status" value="1"/>
</dbReference>
<gene>
    <name evidence="2" type="ORF">GCM10009846_27740</name>
</gene>
<accession>A0ABP5MR13</accession>
<organism evidence="2 3">
    <name type="scientific">Agrococcus versicolor</name>
    <dbReference type="NCBI Taxonomy" id="501482"/>
    <lineage>
        <taxon>Bacteria</taxon>
        <taxon>Bacillati</taxon>
        <taxon>Actinomycetota</taxon>
        <taxon>Actinomycetes</taxon>
        <taxon>Micrococcales</taxon>
        <taxon>Microbacteriaceae</taxon>
        <taxon>Agrococcus</taxon>
    </lineage>
</organism>
<name>A0ABP5MR13_9MICO</name>
<dbReference type="PANTHER" id="PTHR30514:SF18">
    <property type="entry name" value="RPIR-FAMILY TRANSCRIPTIONAL REGULATOR"/>
    <property type="match status" value="1"/>
</dbReference>
<proteinExistence type="predicted"/>
<dbReference type="InterPro" id="IPR000281">
    <property type="entry name" value="HTH_RpiR"/>
</dbReference>
<reference evidence="3" key="1">
    <citation type="journal article" date="2019" name="Int. J. Syst. Evol. Microbiol.">
        <title>The Global Catalogue of Microorganisms (GCM) 10K type strain sequencing project: providing services to taxonomists for standard genome sequencing and annotation.</title>
        <authorList>
            <consortium name="The Broad Institute Genomics Platform"/>
            <consortium name="The Broad Institute Genome Sequencing Center for Infectious Disease"/>
            <person name="Wu L."/>
            <person name="Ma J."/>
        </authorList>
    </citation>
    <scope>NUCLEOTIDE SEQUENCE [LARGE SCALE GENOMIC DNA]</scope>
    <source>
        <strain evidence="3">JCM 16026</strain>
    </source>
</reference>
<dbReference type="RefSeq" id="WP_344344650.1">
    <property type="nucleotide sequence ID" value="NZ_BAAAQT010000008.1"/>
</dbReference>
<sequence length="282" mass="30572">MGIADSARMMSGSLSETGRRALDHLLADPQAMSRLSAAQVAAQLGVHETTLIRLASQLGFPGYRQFRASLADEGSEPVTSAGRMLSRPDSEYTLAALVDDEVAAMQRLARSVAQDEVDGLATQILDARAVYLFGPPYAATALDLLARRLRRVGIMPVTLPTSGRLIAEHLTSLTEHDLVLSFVFRRPDPRLSRINAYAASIGAATAVIADEEGLGLDPRPDRLLVAPRGPRSNQRSLVVPIVLIYALQFSLFHLARERTSDALLRLDDLARTVGDDEPSHWG</sequence>
<dbReference type="SUPFAM" id="SSF46689">
    <property type="entry name" value="Homeodomain-like"/>
    <property type="match status" value="1"/>
</dbReference>
<dbReference type="Pfam" id="PF01418">
    <property type="entry name" value="HTH_6"/>
    <property type="match status" value="1"/>
</dbReference>
<protein>
    <recommendedName>
        <fullName evidence="1">HTH rpiR-type domain-containing protein</fullName>
    </recommendedName>
</protein>
<dbReference type="InterPro" id="IPR036388">
    <property type="entry name" value="WH-like_DNA-bd_sf"/>
</dbReference>
<dbReference type="PROSITE" id="PS51071">
    <property type="entry name" value="HTH_RPIR"/>
    <property type="match status" value="1"/>
</dbReference>
<evidence type="ECO:0000313" key="3">
    <source>
        <dbReference type="Proteomes" id="UP001501599"/>
    </source>
</evidence>